<keyword evidence="3" id="KW-1185">Reference proteome</keyword>
<keyword evidence="1" id="KW-0472">Membrane</keyword>
<accession>A0ABY5UZA8</accession>
<protein>
    <submittedName>
        <fullName evidence="2">ECF transporter S component</fullName>
    </submittedName>
</protein>
<proteinExistence type="predicted"/>
<dbReference type="Gene3D" id="1.10.1760.20">
    <property type="match status" value="1"/>
</dbReference>
<feature type="transmembrane region" description="Helical" evidence="1">
    <location>
        <begin position="114"/>
        <end position="136"/>
    </location>
</feature>
<evidence type="ECO:0000313" key="2">
    <source>
        <dbReference type="EMBL" id="UWN56432.1"/>
    </source>
</evidence>
<keyword evidence="1" id="KW-1133">Transmembrane helix</keyword>
<feature type="transmembrane region" description="Helical" evidence="1">
    <location>
        <begin position="88"/>
        <end position="107"/>
    </location>
</feature>
<sequence length="170" mass="18536">MQATTVKLHSLGYDQAKTYWIAALFVAGNVLLPQWCHLVPQGGVRWLPIYFFTLIAAYKYGWRAGMLTAVASPLINSALFGMPVADTLPPILFKSSLLAVAAGLTAARCRRVSLPLLAAVVLGYQAIGTLGEWAMTGSLRAALQDFRIGLPGMSLQILGGWAFMRWILRR</sequence>
<name>A0ABY5UZA8_9BACT</name>
<evidence type="ECO:0000313" key="3">
    <source>
        <dbReference type="Proteomes" id="UP001059295"/>
    </source>
</evidence>
<dbReference type="RefSeq" id="WP_019246239.1">
    <property type="nucleotide sequence ID" value="NZ_CAPH01000013.1"/>
</dbReference>
<organism evidence="2 3">
    <name type="scientific">Alistipes ihumii AP11</name>
    <dbReference type="NCBI Taxonomy" id="1211813"/>
    <lineage>
        <taxon>Bacteria</taxon>
        <taxon>Pseudomonadati</taxon>
        <taxon>Bacteroidota</taxon>
        <taxon>Bacteroidia</taxon>
        <taxon>Bacteroidales</taxon>
        <taxon>Rikenellaceae</taxon>
        <taxon>Alistipes</taxon>
    </lineage>
</organism>
<dbReference type="EMBL" id="CP102294">
    <property type="protein sequence ID" value="UWN56432.1"/>
    <property type="molecule type" value="Genomic_DNA"/>
</dbReference>
<keyword evidence="1" id="KW-0812">Transmembrane</keyword>
<gene>
    <name evidence="2" type="ORF">NQ491_07095</name>
</gene>
<reference evidence="2" key="1">
    <citation type="journal article" date="2022" name="Cell">
        <title>Design, construction, and in vivo augmentation of a complex gut microbiome.</title>
        <authorList>
            <person name="Cheng A.G."/>
            <person name="Ho P.Y."/>
            <person name="Aranda-Diaz A."/>
            <person name="Jain S."/>
            <person name="Yu F.B."/>
            <person name="Meng X."/>
            <person name="Wang M."/>
            <person name="Iakiviak M."/>
            <person name="Nagashima K."/>
            <person name="Zhao A."/>
            <person name="Murugkar P."/>
            <person name="Patil A."/>
            <person name="Atabakhsh K."/>
            <person name="Weakley A."/>
            <person name="Yan J."/>
            <person name="Brumbaugh A.R."/>
            <person name="Higginbottom S."/>
            <person name="Dimas A."/>
            <person name="Shiver A.L."/>
            <person name="Deutschbauer A."/>
            <person name="Neff N."/>
            <person name="Sonnenburg J.L."/>
            <person name="Huang K.C."/>
            <person name="Fischbach M.A."/>
        </authorList>
    </citation>
    <scope>NUCLEOTIDE SEQUENCE</scope>
    <source>
        <strain evidence="2">AP11</strain>
    </source>
</reference>
<dbReference type="Proteomes" id="UP001059295">
    <property type="component" value="Chromosome"/>
</dbReference>
<feature type="transmembrane region" description="Helical" evidence="1">
    <location>
        <begin position="148"/>
        <end position="168"/>
    </location>
</feature>
<feature type="transmembrane region" description="Helical" evidence="1">
    <location>
        <begin position="20"/>
        <end position="39"/>
    </location>
</feature>
<dbReference type="GeneID" id="82891487"/>
<evidence type="ECO:0000256" key="1">
    <source>
        <dbReference type="SAM" id="Phobius"/>
    </source>
</evidence>